<name>A0ABR7YHQ7_9SPHI</name>
<evidence type="ECO:0000256" key="3">
    <source>
        <dbReference type="ARBA" id="ARBA00048267"/>
    </source>
</evidence>
<protein>
    <recommendedName>
        <fullName evidence="2">protein-glutamate methylesterase</fullName>
        <ecNumber evidence="2">3.1.1.61</ecNumber>
    </recommendedName>
</protein>
<gene>
    <name evidence="6" type="ORF">H8B04_15040</name>
</gene>
<comment type="caution">
    <text evidence="6">The sequence shown here is derived from an EMBL/GenBank/DDBJ whole genome shotgun (WGS) entry which is preliminary data.</text>
</comment>
<comment type="catalytic activity">
    <reaction evidence="3">
        <text>[protein]-L-glutamate 5-O-methyl ester + H2O = L-glutamyl-[protein] + methanol + H(+)</text>
        <dbReference type="Rhea" id="RHEA:23236"/>
        <dbReference type="Rhea" id="RHEA-COMP:10208"/>
        <dbReference type="Rhea" id="RHEA-COMP:10311"/>
        <dbReference type="ChEBI" id="CHEBI:15377"/>
        <dbReference type="ChEBI" id="CHEBI:15378"/>
        <dbReference type="ChEBI" id="CHEBI:17790"/>
        <dbReference type="ChEBI" id="CHEBI:29973"/>
        <dbReference type="ChEBI" id="CHEBI:82795"/>
        <dbReference type="EC" id="3.1.1.61"/>
    </reaction>
</comment>
<feature type="active site" evidence="4">
    <location>
        <position position="133"/>
    </location>
</feature>
<dbReference type="Gene3D" id="3.40.50.180">
    <property type="entry name" value="Methylesterase CheB, C-terminal domain"/>
    <property type="match status" value="1"/>
</dbReference>
<keyword evidence="7" id="KW-1185">Reference proteome</keyword>
<dbReference type="EMBL" id="JACOIJ010000041">
    <property type="protein sequence ID" value="MBD1430857.1"/>
    <property type="molecule type" value="Genomic_DNA"/>
</dbReference>
<accession>A0ABR7YHQ7</accession>
<dbReference type="CDD" id="cd16433">
    <property type="entry name" value="CheB"/>
    <property type="match status" value="1"/>
</dbReference>
<evidence type="ECO:0000256" key="4">
    <source>
        <dbReference type="PROSITE-ProRule" id="PRU00050"/>
    </source>
</evidence>
<evidence type="ECO:0000313" key="7">
    <source>
        <dbReference type="Proteomes" id="UP000651271"/>
    </source>
</evidence>
<evidence type="ECO:0000259" key="5">
    <source>
        <dbReference type="PROSITE" id="PS50122"/>
    </source>
</evidence>
<evidence type="ECO:0000256" key="2">
    <source>
        <dbReference type="ARBA" id="ARBA00039140"/>
    </source>
</evidence>
<dbReference type="InterPro" id="IPR035909">
    <property type="entry name" value="CheB_C"/>
</dbReference>
<feature type="active site" evidence="4">
    <location>
        <position position="13"/>
    </location>
</feature>
<evidence type="ECO:0000313" key="6">
    <source>
        <dbReference type="EMBL" id="MBD1430857.1"/>
    </source>
</evidence>
<keyword evidence="1 4" id="KW-0378">Hydrolase</keyword>
<dbReference type="Proteomes" id="UP000651271">
    <property type="component" value="Unassembled WGS sequence"/>
</dbReference>
<dbReference type="EC" id="3.1.1.61" evidence="2"/>
<dbReference type="SUPFAM" id="SSF52738">
    <property type="entry name" value="Methylesterase CheB, C-terminal domain"/>
    <property type="match status" value="1"/>
</dbReference>
<dbReference type="Pfam" id="PF01339">
    <property type="entry name" value="CheB_methylest"/>
    <property type="match status" value="1"/>
</dbReference>
<proteinExistence type="predicted"/>
<dbReference type="PANTHER" id="PTHR42872">
    <property type="entry name" value="PROTEIN-GLUTAMATE METHYLESTERASE/PROTEIN-GLUTAMINE GLUTAMINASE"/>
    <property type="match status" value="1"/>
</dbReference>
<dbReference type="PROSITE" id="PS50122">
    <property type="entry name" value="CHEB"/>
    <property type="match status" value="1"/>
</dbReference>
<keyword evidence="4" id="KW-0145">Chemotaxis</keyword>
<evidence type="ECO:0000256" key="1">
    <source>
        <dbReference type="ARBA" id="ARBA00022801"/>
    </source>
</evidence>
<feature type="active site" evidence="4">
    <location>
        <position position="40"/>
    </location>
</feature>
<reference evidence="6 7" key="1">
    <citation type="submission" date="2020-08" db="EMBL/GenBank/DDBJ databases">
        <title>Sphingobacterium sp. DN04309 isolated from aquaculture water.</title>
        <authorList>
            <person name="Zhang M."/>
        </authorList>
    </citation>
    <scope>NUCLEOTIDE SEQUENCE [LARGE SCALE GENOMIC DNA]</scope>
    <source>
        <strain evidence="6 7">DN04309</strain>
    </source>
</reference>
<dbReference type="InterPro" id="IPR000673">
    <property type="entry name" value="Sig_transdc_resp-reg_Me-estase"/>
</dbReference>
<dbReference type="RefSeq" id="WP_165292380.1">
    <property type="nucleotide sequence ID" value="NZ_JACOIJ010000041.1"/>
</dbReference>
<feature type="domain" description="CheB-type methylesterase" evidence="5">
    <location>
        <begin position="1"/>
        <end position="180"/>
    </location>
</feature>
<dbReference type="PANTHER" id="PTHR42872:SF3">
    <property type="entry name" value="PROTEIN-GLUTAMATE METHYLESTERASE_PROTEIN-GLUTAMINE GLUTAMINASE 1"/>
    <property type="match status" value="1"/>
</dbReference>
<organism evidence="6 7">
    <name type="scientific">Sphingobacterium litopenaei</name>
    <dbReference type="NCBI Taxonomy" id="2763500"/>
    <lineage>
        <taxon>Bacteria</taxon>
        <taxon>Pseudomonadati</taxon>
        <taxon>Bacteroidota</taxon>
        <taxon>Sphingobacteriia</taxon>
        <taxon>Sphingobacteriales</taxon>
        <taxon>Sphingobacteriaceae</taxon>
        <taxon>Sphingobacterium</taxon>
    </lineage>
</organism>
<sequence length="188" mass="21038">MPTATEIILIGGSAGSYTLIAELLEQLPSYFQAAICIVLHRNRQYDTQIEKSLSRKLRRNILSAVDKMDICMNHVYFAPAGYHLLVEPDFTFSLDGSEHINYSRPSIDVLFETAAQIYKDKCTAFLLSGANSDGARGLHVVEEYGGKIIIQDPNQAPIQTMPLAGQRETINPEIWNDSQIISFFNKLN</sequence>